<dbReference type="SMART" id="SM00398">
    <property type="entry name" value="HMG"/>
    <property type="match status" value="1"/>
</dbReference>
<evidence type="ECO:0000256" key="4">
    <source>
        <dbReference type="SAM" id="MobiDB-lite"/>
    </source>
</evidence>
<dbReference type="EMBL" id="BEXD01003153">
    <property type="protein sequence ID" value="GBC00376.1"/>
    <property type="molecule type" value="Genomic_DNA"/>
</dbReference>
<dbReference type="PANTHER" id="PTHR10270:SF161">
    <property type="entry name" value="SEX-DETERMINING REGION Y PROTEIN"/>
    <property type="match status" value="1"/>
</dbReference>
<evidence type="ECO:0000256" key="2">
    <source>
        <dbReference type="ARBA" id="ARBA00023163"/>
    </source>
</evidence>
<feature type="region of interest" description="Disordered" evidence="4">
    <location>
        <begin position="135"/>
        <end position="175"/>
    </location>
</feature>
<gene>
    <name evidence="7" type="ORF">RCL2_001611300</name>
    <name evidence="6" type="ORF">RclHR1_38360001</name>
</gene>
<evidence type="ECO:0000259" key="5">
    <source>
        <dbReference type="PROSITE" id="PS50118"/>
    </source>
</evidence>
<dbReference type="InterPro" id="IPR009071">
    <property type="entry name" value="HMG_box_dom"/>
</dbReference>
<dbReference type="SUPFAM" id="SSF47095">
    <property type="entry name" value="HMG-box"/>
    <property type="match status" value="1"/>
</dbReference>
<dbReference type="Pfam" id="PF00505">
    <property type="entry name" value="HMG_box"/>
    <property type="match status" value="1"/>
</dbReference>
<evidence type="ECO:0000313" key="6">
    <source>
        <dbReference type="EMBL" id="GBC00376.1"/>
    </source>
</evidence>
<keyword evidence="8" id="KW-1185">Reference proteome</keyword>
<evidence type="ECO:0000313" key="8">
    <source>
        <dbReference type="Proteomes" id="UP000247702"/>
    </source>
</evidence>
<dbReference type="PROSITE" id="PS50118">
    <property type="entry name" value="HMG_BOX_2"/>
    <property type="match status" value="1"/>
</dbReference>
<dbReference type="EMBL" id="BLAL01000183">
    <property type="protein sequence ID" value="GES89211.1"/>
    <property type="molecule type" value="Genomic_DNA"/>
</dbReference>
<dbReference type="GO" id="GO:0005634">
    <property type="term" value="C:nucleus"/>
    <property type="evidence" value="ECO:0007669"/>
    <property type="project" value="UniProtKB-UniRule"/>
</dbReference>
<evidence type="ECO:0000256" key="1">
    <source>
        <dbReference type="ARBA" id="ARBA00023125"/>
    </source>
</evidence>
<dbReference type="OrthoDB" id="6247875at2759"/>
<protein>
    <submittedName>
        <fullName evidence="7">HMG box transcription factor</fullName>
    </submittedName>
</protein>
<name>A0A2Z6RCW4_9GLOM</name>
<accession>A0A2Z6RCW4</accession>
<dbReference type="Proteomes" id="UP000247702">
    <property type="component" value="Unassembled WGS sequence"/>
</dbReference>
<keyword evidence="1 3" id="KW-0238">DNA-binding</keyword>
<dbReference type="GO" id="GO:0001228">
    <property type="term" value="F:DNA-binding transcription activator activity, RNA polymerase II-specific"/>
    <property type="evidence" value="ECO:0007669"/>
    <property type="project" value="TreeGrafter"/>
</dbReference>
<dbReference type="GO" id="GO:0000978">
    <property type="term" value="F:RNA polymerase II cis-regulatory region sequence-specific DNA binding"/>
    <property type="evidence" value="ECO:0007669"/>
    <property type="project" value="TreeGrafter"/>
</dbReference>
<dbReference type="Proteomes" id="UP000615446">
    <property type="component" value="Unassembled WGS sequence"/>
</dbReference>
<dbReference type="CDD" id="cd01389">
    <property type="entry name" value="HMG-box_ROX1-like"/>
    <property type="match status" value="1"/>
</dbReference>
<comment type="caution">
    <text evidence="6">The sequence shown here is derived from an EMBL/GenBank/DDBJ whole genome shotgun (WGS) entry which is preliminary data.</text>
</comment>
<sequence length="397" mass="45770">MPKSSKKHSTRRRQVHLFETPQFKAELKRSINENLDKMVQEGFTFPTHIPLEQLLAPCKKTRGKKGRITRPQNAFILYRKDLQDKIKDENPQADFKEISKIAGNRWKHEADQVKNNYTLLATLGGLVHQDLFPNYKYQPRQRDERKMDEGEEDDDDEFAGDRSNKPWESMPQLFNNNNTSEITQDYINTSEINFHENILISPQIIQTSDETEIEQPVMNVMNLIEPQYYEPSISLNRSPKIEPPDDLTTCYDEFSNVINNLRLNNGLLSSLNNEHTFNNNHINSPENASSNEEISDLLIFPTINSYDIQPETSQSSTYVPVTTQVNTTIPPFYTSIIDNIPVYGDQIAPILAIDSDSENYPPVQNVQESLDDSLQTYDMGFLNDWANEDLIGNLYRS</sequence>
<feature type="DNA-binding region" description="HMG box" evidence="3">
    <location>
        <begin position="68"/>
        <end position="136"/>
    </location>
</feature>
<evidence type="ECO:0000256" key="3">
    <source>
        <dbReference type="PROSITE-ProRule" id="PRU00267"/>
    </source>
</evidence>
<feature type="compositionally biased region" description="Acidic residues" evidence="4">
    <location>
        <begin position="149"/>
        <end position="158"/>
    </location>
</feature>
<dbReference type="Gene3D" id="1.10.30.10">
    <property type="entry name" value="High mobility group box domain"/>
    <property type="match status" value="1"/>
</dbReference>
<feature type="domain" description="HMG box" evidence="5">
    <location>
        <begin position="68"/>
        <end position="136"/>
    </location>
</feature>
<dbReference type="AlphaFoldDB" id="A0A2Z6RCW4"/>
<dbReference type="GO" id="GO:0030154">
    <property type="term" value="P:cell differentiation"/>
    <property type="evidence" value="ECO:0007669"/>
    <property type="project" value="TreeGrafter"/>
</dbReference>
<organism evidence="6 8">
    <name type="scientific">Rhizophagus clarus</name>
    <dbReference type="NCBI Taxonomy" id="94130"/>
    <lineage>
        <taxon>Eukaryota</taxon>
        <taxon>Fungi</taxon>
        <taxon>Fungi incertae sedis</taxon>
        <taxon>Mucoromycota</taxon>
        <taxon>Glomeromycotina</taxon>
        <taxon>Glomeromycetes</taxon>
        <taxon>Glomerales</taxon>
        <taxon>Glomeraceae</taxon>
        <taxon>Rhizophagus</taxon>
    </lineage>
</organism>
<keyword evidence="3" id="KW-0539">Nucleus</keyword>
<reference evidence="6 8" key="1">
    <citation type="submission" date="2017-11" db="EMBL/GenBank/DDBJ databases">
        <title>The genome of Rhizophagus clarus HR1 reveals common genetic basis of auxotrophy among arbuscular mycorrhizal fungi.</title>
        <authorList>
            <person name="Kobayashi Y."/>
        </authorList>
    </citation>
    <scope>NUCLEOTIDE SEQUENCE [LARGE SCALE GENOMIC DNA]</scope>
    <source>
        <strain evidence="6 8">HR1</strain>
    </source>
</reference>
<dbReference type="PANTHER" id="PTHR10270">
    <property type="entry name" value="SOX TRANSCRIPTION FACTOR"/>
    <property type="match status" value="1"/>
</dbReference>
<evidence type="ECO:0000313" key="7">
    <source>
        <dbReference type="EMBL" id="GES89211.1"/>
    </source>
</evidence>
<keyword evidence="2" id="KW-0804">Transcription</keyword>
<dbReference type="InterPro" id="IPR036910">
    <property type="entry name" value="HMG_box_dom_sf"/>
</dbReference>
<dbReference type="InterPro" id="IPR050140">
    <property type="entry name" value="SRY-related_HMG-box_TF-like"/>
</dbReference>
<proteinExistence type="predicted"/>
<reference evidence="7" key="2">
    <citation type="submission" date="2019-10" db="EMBL/GenBank/DDBJ databases">
        <title>Conservation and host-specific expression of non-tandemly repeated heterogenous ribosome RNA gene in arbuscular mycorrhizal fungi.</title>
        <authorList>
            <person name="Maeda T."/>
            <person name="Kobayashi Y."/>
            <person name="Nakagawa T."/>
            <person name="Ezawa T."/>
            <person name="Yamaguchi K."/>
            <person name="Bino T."/>
            <person name="Nishimoto Y."/>
            <person name="Shigenobu S."/>
            <person name="Kawaguchi M."/>
        </authorList>
    </citation>
    <scope>NUCLEOTIDE SEQUENCE</scope>
    <source>
        <strain evidence="7">HR1</strain>
    </source>
</reference>